<organism evidence="3 4">
    <name type="scientific">Triparma columacea</name>
    <dbReference type="NCBI Taxonomy" id="722753"/>
    <lineage>
        <taxon>Eukaryota</taxon>
        <taxon>Sar</taxon>
        <taxon>Stramenopiles</taxon>
        <taxon>Ochrophyta</taxon>
        <taxon>Bolidophyceae</taxon>
        <taxon>Parmales</taxon>
        <taxon>Triparmaceae</taxon>
        <taxon>Triparma</taxon>
    </lineage>
</organism>
<feature type="compositionally biased region" description="Acidic residues" evidence="2">
    <location>
        <begin position="628"/>
        <end position="641"/>
    </location>
</feature>
<reference evidence="4" key="1">
    <citation type="journal article" date="2023" name="Commun. Biol.">
        <title>Genome analysis of Parmales, the sister group of diatoms, reveals the evolutionary specialization of diatoms from phago-mixotrophs to photoautotrophs.</title>
        <authorList>
            <person name="Ban H."/>
            <person name="Sato S."/>
            <person name="Yoshikawa S."/>
            <person name="Yamada K."/>
            <person name="Nakamura Y."/>
            <person name="Ichinomiya M."/>
            <person name="Sato N."/>
            <person name="Blanc-Mathieu R."/>
            <person name="Endo H."/>
            <person name="Kuwata A."/>
            <person name="Ogata H."/>
        </authorList>
    </citation>
    <scope>NUCLEOTIDE SEQUENCE [LARGE SCALE GENOMIC DNA]</scope>
</reference>
<protein>
    <submittedName>
        <fullName evidence="3">Uncharacterized protein</fullName>
    </submittedName>
</protein>
<feature type="region of interest" description="Disordered" evidence="2">
    <location>
        <begin position="623"/>
        <end position="647"/>
    </location>
</feature>
<accession>A0A9W7GLS3</accession>
<dbReference type="OrthoDB" id="199469at2759"/>
<keyword evidence="4" id="KW-1185">Reference proteome</keyword>
<proteinExistence type="predicted"/>
<evidence type="ECO:0000313" key="4">
    <source>
        <dbReference type="Proteomes" id="UP001165065"/>
    </source>
</evidence>
<feature type="compositionally biased region" description="Low complexity" evidence="2">
    <location>
        <begin position="231"/>
        <end position="251"/>
    </location>
</feature>
<comment type="caution">
    <text evidence="3">The sequence shown here is derived from an EMBL/GenBank/DDBJ whole genome shotgun (WGS) entry which is preliminary data.</text>
</comment>
<dbReference type="EMBL" id="BRYA01000335">
    <property type="protein sequence ID" value="GMI47224.1"/>
    <property type="molecule type" value="Genomic_DNA"/>
</dbReference>
<gene>
    <name evidence="3" type="ORF">TrCOL_g4376</name>
</gene>
<evidence type="ECO:0000313" key="3">
    <source>
        <dbReference type="EMBL" id="GMI47224.1"/>
    </source>
</evidence>
<feature type="coiled-coil region" evidence="1">
    <location>
        <begin position="86"/>
        <end position="116"/>
    </location>
</feature>
<feature type="region of interest" description="Disordered" evidence="2">
    <location>
        <begin position="226"/>
        <end position="258"/>
    </location>
</feature>
<evidence type="ECO:0000256" key="1">
    <source>
        <dbReference type="SAM" id="Coils"/>
    </source>
</evidence>
<keyword evidence="1" id="KW-0175">Coiled coil</keyword>
<feature type="region of interest" description="Disordered" evidence="2">
    <location>
        <begin position="1"/>
        <end position="84"/>
    </location>
</feature>
<evidence type="ECO:0000256" key="2">
    <source>
        <dbReference type="SAM" id="MobiDB-lite"/>
    </source>
</evidence>
<name>A0A9W7GLS3_9STRA</name>
<dbReference type="AlphaFoldDB" id="A0A9W7GLS3"/>
<sequence>MSAKIHITNTDEGPSGAASPPQTIQKERGRSLLVGSKPKYKTAKKAKEDGTTQVPLPELDEEPAAVPAEESKPASPEKPIEPVLSLDQQLKMKLDAEREEARLRKEAEEIQIAKDVTNLDLEPGNTKPEAEGNPPLRRVSVRDQMRKSCLIQDVNPDTMTEDELAEKIGSTFHSLWGAIGIKEQFAKVGDIAGKIKDVVHVDIHPSEVLERNTASFPRRKYRGLHHNIDKGGAPNPTTATAGSATAAPASGGRRGGMKQAVSDTFGLNPFHVLQLSSDEIDYFYGAFCEIGGAGPEDDAPSTVTLEQMVDWLYNVDYRFKTKDLKRNDPVLVQNIETVHYFDKKGAAKKAALIDASLLQGVEAVQCQPGETGKAGNGAIATKVASVNTDNISMSAKDVANSETKEEAMLRKKKESQERIQAQLERLENGQNTTMTFLDFVLSTWNFLTADEVVMVKNLFEYVEVGLLGNQDPVGIIPWEYIQNLGAIWHPENPKIKGLKVSNTKRKKNKLSGMIKAMEELAYVDKETGKKSLFLGNFVGWCQKNRSFGSNVMRLQMDMYACLMGHSFWKRQSRKRSERFGISNLHFCLKDHFLAPDTLKMLNQRQMEETRTGKTATTKREDIVPPTTAEEEENEMDAEAAEGGEAHGKTWEEVEKERVEEAKSNVLKRKSRIRLGKTILMIEDKKLRGQRLNGEESWLYAKMVAQAKTANKLYTRQSVVGVGSQSVNRKIGLKRAKAEEDEEDEEAVDEDDKEIIGLMTLAENEKEEDD</sequence>
<dbReference type="Proteomes" id="UP001165065">
    <property type="component" value="Unassembled WGS sequence"/>
</dbReference>